<evidence type="ECO:0000313" key="3">
    <source>
        <dbReference type="Proteomes" id="UP001066276"/>
    </source>
</evidence>
<keyword evidence="1" id="KW-0472">Membrane</keyword>
<feature type="transmembrane region" description="Helical" evidence="1">
    <location>
        <begin position="181"/>
        <end position="199"/>
    </location>
</feature>
<dbReference type="EMBL" id="JANPWB010000016">
    <property type="protein sequence ID" value="KAJ1080894.1"/>
    <property type="molecule type" value="Genomic_DNA"/>
</dbReference>
<accession>A0AAV7KRP2</accession>
<evidence type="ECO:0000256" key="1">
    <source>
        <dbReference type="SAM" id="Phobius"/>
    </source>
</evidence>
<feature type="transmembrane region" description="Helical" evidence="1">
    <location>
        <begin position="117"/>
        <end position="137"/>
    </location>
</feature>
<keyword evidence="1" id="KW-0812">Transmembrane</keyword>
<reference evidence="2" key="1">
    <citation type="journal article" date="2022" name="bioRxiv">
        <title>Sequencing and chromosome-scale assembly of the giantPleurodeles waltlgenome.</title>
        <authorList>
            <person name="Brown T."/>
            <person name="Elewa A."/>
            <person name="Iarovenko S."/>
            <person name="Subramanian E."/>
            <person name="Araus A.J."/>
            <person name="Petzold A."/>
            <person name="Susuki M."/>
            <person name="Suzuki K.-i.T."/>
            <person name="Hayashi T."/>
            <person name="Toyoda A."/>
            <person name="Oliveira C."/>
            <person name="Osipova E."/>
            <person name="Leigh N.D."/>
            <person name="Simon A."/>
            <person name="Yun M.H."/>
        </authorList>
    </citation>
    <scope>NUCLEOTIDE SEQUENCE</scope>
    <source>
        <strain evidence="2">20211129_DDA</strain>
        <tissue evidence="2">Liver</tissue>
    </source>
</reference>
<name>A0AAV7KRP2_PLEWA</name>
<sequence>MAAVDFYWALGVGILRHHVLYSEVNLASTSFIASDEMHLLRIITSLCNCLVDKHIEIAVTYPQPSHVNPLLNERKEGRLTFKTTNDFLKPSVWKGIGEENSNYIVGRRAAQGRMLPLLTMTLILQLITGSPTPSALFDYSFGYTSTYEDYYDMLNVTIDYSPFDEGILNTGLRINPLPSQFSIFFFYMFFTWMIIYQCFI</sequence>
<keyword evidence="1" id="KW-1133">Transmembrane helix</keyword>
<gene>
    <name evidence="2" type="ORF">NDU88_001083</name>
</gene>
<keyword evidence="3" id="KW-1185">Reference proteome</keyword>
<protein>
    <submittedName>
        <fullName evidence="2">Uncharacterized protein</fullName>
    </submittedName>
</protein>
<dbReference type="Proteomes" id="UP001066276">
    <property type="component" value="Chromosome 12"/>
</dbReference>
<comment type="caution">
    <text evidence="2">The sequence shown here is derived from an EMBL/GenBank/DDBJ whole genome shotgun (WGS) entry which is preliminary data.</text>
</comment>
<dbReference type="AlphaFoldDB" id="A0AAV7KRP2"/>
<evidence type="ECO:0000313" key="2">
    <source>
        <dbReference type="EMBL" id="KAJ1080894.1"/>
    </source>
</evidence>
<organism evidence="2 3">
    <name type="scientific">Pleurodeles waltl</name>
    <name type="common">Iberian ribbed newt</name>
    <dbReference type="NCBI Taxonomy" id="8319"/>
    <lineage>
        <taxon>Eukaryota</taxon>
        <taxon>Metazoa</taxon>
        <taxon>Chordata</taxon>
        <taxon>Craniata</taxon>
        <taxon>Vertebrata</taxon>
        <taxon>Euteleostomi</taxon>
        <taxon>Amphibia</taxon>
        <taxon>Batrachia</taxon>
        <taxon>Caudata</taxon>
        <taxon>Salamandroidea</taxon>
        <taxon>Salamandridae</taxon>
        <taxon>Pleurodelinae</taxon>
        <taxon>Pleurodeles</taxon>
    </lineage>
</organism>
<proteinExistence type="predicted"/>